<comment type="caution">
    <text evidence="7">The sequence shown here is derived from an EMBL/GenBank/DDBJ whole genome shotgun (WGS) entry which is preliminary data.</text>
</comment>
<sequence length="146" mass="15650">MAELCLSLMVRLVLVVCVIELSCGAIAVETVGYSRKLAALVEEKSLAAVSIARLGKQKIDDLYSLEKSLKRTDIAALVESSVKSKALPLPEKSSNYMYLVLTSEDVTVEGFCMSSCGFHANILQSPANGGKLFPYAWVGNSASQCP</sequence>
<dbReference type="EMBL" id="JAHRHJ020003813">
    <property type="protein sequence ID" value="KAH9287882.1"/>
    <property type="molecule type" value="Genomic_DNA"/>
</dbReference>
<protein>
    <submittedName>
        <fullName evidence="7">Uncharacterized protein</fullName>
    </submittedName>
</protein>
<keyword evidence="8" id="KW-1185">Reference proteome</keyword>
<dbReference type="Pfam" id="PF04674">
    <property type="entry name" value="Phi_1"/>
    <property type="match status" value="1"/>
</dbReference>
<dbReference type="GO" id="GO:0048046">
    <property type="term" value="C:apoplast"/>
    <property type="evidence" value="ECO:0007669"/>
    <property type="project" value="UniProtKB-SubCell"/>
</dbReference>
<keyword evidence="2" id="KW-0052">Apoplast</keyword>
<evidence type="ECO:0000256" key="5">
    <source>
        <dbReference type="ARBA" id="ARBA00023591"/>
    </source>
</evidence>
<accession>A0AA38BQW0</accession>
<evidence type="ECO:0000256" key="3">
    <source>
        <dbReference type="ARBA" id="ARBA00022525"/>
    </source>
</evidence>
<keyword evidence="4 6" id="KW-0732">Signal</keyword>
<name>A0AA38BQW0_TAXCH</name>
<dbReference type="PANTHER" id="PTHR31279">
    <property type="entry name" value="PROTEIN EXORDIUM-LIKE 5"/>
    <property type="match status" value="1"/>
</dbReference>
<dbReference type="AlphaFoldDB" id="A0AA38BQW0"/>
<feature type="chain" id="PRO_5041226596" evidence="6">
    <location>
        <begin position="25"/>
        <end position="146"/>
    </location>
</feature>
<comment type="subcellular location">
    <subcellularLocation>
        <location evidence="1">Secreted</location>
        <location evidence="1">Extracellular space</location>
        <location evidence="1">Apoplast</location>
    </subcellularLocation>
</comment>
<feature type="non-terminal residue" evidence="7">
    <location>
        <position position="146"/>
    </location>
</feature>
<evidence type="ECO:0000313" key="7">
    <source>
        <dbReference type="EMBL" id="KAH9287882.1"/>
    </source>
</evidence>
<evidence type="ECO:0000256" key="1">
    <source>
        <dbReference type="ARBA" id="ARBA00004271"/>
    </source>
</evidence>
<dbReference type="InterPro" id="IPR006766">
    <property type="entry name" value="EXORDIUM-like"/>
</dbReference>
<keyword evidence="3" id="KW-0964">Secreted</keyword>
<gene>
    <name evidence="7" type="ORF">KI387_031999</name>
</gene>
<evidence type="ECO:0000256" key="2">
    <source>
        <dbReference type="ARBA" id="ARBA00022523"/>
    </source>
</evidence>
<organism evidence="7 8">
    <name type="scientific">Taxus chinensis</name>
    <name type="common">Chinese yew</name>
    <name type="synonym">Taxus wallichiana var. chinensis</name>
    <dbReference type="NCBI Taxonomy" id="29808"/>
    <lineage>
        <taxon>Eukaryota</taxon>
        <taxon>Viridiplantae</taxon>
        <taxon>Streptophyta</taxon>
        <taxon>Embryophyta</taxon>
        <taxon>Tracheophyta</taxon>
        <taxon>Spermatophyta</taxon>
        <taxon>Pinopsida</taxon>
        <taxon>Pinidae</taxon>
        <taxon>Conifers II</taxon>
        <taxon>Cupressales</taxon>
        <taxon>Taxaceae</taxon>
        <taxon>Taxus</taxon>
    </lineage>
</organism>
<dbReference type="PANTHER" id="PTHR31279:SF58">
    <property type="entry name" value="PROTEIN EXORDIUM-LIKE 2"/>
    <property type="match status" value="1"/>
</dbReference>
<proteinExistence type="inferred from homology"/>
<evidence type="ECO:0000256" key="4">
    <source>
        <dbReference type="ARBA" id="ARBA00022729"/>
    </source>
</evidence>
<comment type="similarity">
    <text evidence="5">Belongs to the EXORDIUM family.</text>
</comment>
<evidence type="ECO:0000313" key="8">
    <source>
        <dbReference type="Proteomes" id="UP000824469"/>
    </source>
</evidence>
<evidence type="ECO:0000256" key="6">
    <source>
        <dbReference type="SAM" id="SignalP"/>
    </source>
</evidence>
<reference evidence="7 8" key="1">
    <citation type="journal article" date="2021" name="Nat. Plants">
        <title>The Taxus genome provides insights into paclitaxel biosynthesis.</title>
        <authorList>
            <person name="Xiong X."/>
            <person name="Gou J."/>
            <person name="Liao Q."/>
            <person name="Li Y."/>
            <person name="Zhou Q."/>
            <person name="Bi G."/>
            <person name="Li C."/>
            <person name="Du R."/>
            <person name="Wang X."/>
            <person name="Sun T."/>
            <person name="Guo L."/>
            <person name="Liang H."/>
            <person name="Lu P."/>
            <person name="Wu Y."/>
            <person name="Zhang Z."/>
            <person name="Ro D.K."/>
            <person name="Shang Y."/>
            <person name="Huang S."/>
            <person name="Yan J."/>
        </authorList>
    </citation>
    <scope>NUCLEOTIDE SEQUENCE [LARGE SCALE GENOMIC DNA]</scope>
    <source>
        <strain evidence="7">Ta-2019</strain>
    </source>
</reference>
<feature type="signal peptide" evidence="6">
    <location>
        <begin position="1"/>
        <end position="24"/>
    </location>
</feature>
<dbReference type="Proteomes" id="UP000824469">
    <property type="component" value="Unassembled WGS sequence"/>
</dbReference>